<evidence type="ECO:0000313" key="5">
    <source>
        <dbReference type="Proteomes" id="UP001419268"/>
    </source>
</evidence>
<dbReference type="Proteomes" id="UP001419268">
    <property type="component" value="Unassembled WGS sequence"/>
</dbReference>
<comment type="similarity">
    <text evidence="1">Belongs to the mTERF family.</text>
</comment>
<reference evidence="4 5" key="1">
    <citation type="submission" date="2024-01" db="EMBL/GenBank/DDBJ databases">
        <title>Genome assemblies of Stephania.</title>
        <authorList>
            <person name="Yang L."/>
        </authorList>
    </citation>
    <scope>NUCLEOTIDE SEQUENCE [LARGE SCALE GENOMIC DNA]</scope>
    <source>
        <strain evidence="4">JXDWG</strain>
        <tissue evidence="4">Leaf</tissue>
    </source>
</reference>
<dbReference type="Gene3D" id="1.25.70.10">
    <property type="entry name" value="Transcription termination factor 3, mitochondrial"/>
    <property type="match status" value="1"/>
</dbReference>
<accession>A0AAP0NMB8</accession>
<dbReference type="PANTHER" id="PTHR13068">
    <property type="entry name" value="CGI-12 PROTEIN-RELATED"/>
    <property type="match status" value="1"/>
</dbReference>
<dbReference type="SMART" id="SM00733">
    <property type="entry name" value="Mterf"/>
    <property type="match status" value="2"/>
</dbReference>
<evidence type="ECO:0000256" key="1">
    <source>
        <dbReference type="ARBA" id="ARBA00007692"/>
    </source>
</evidence>
<dbReference type="EMBL" id="JBBNAG010000008">
    <property type="protein sequence ID" value="KAK9111384.1"/>
    <property type="molecule type" value="Genomic_DNA"/>
</dbReference>
<sequence length="171" mass="19391">MFSILHRRISFEIDSHFLLQSQFLKPISTTPPPPRNPSNQSSSFTFSYLINLCGLSLESALSASKKVHFKSPSKPNLVFQFLINNSFSNTQIANIASKHPSTLLTDPRKTLLPKLEFLKQIRFLKDDIAHFLSKDNTFLRRGLERKIKPTYENLKDLLGSEDKVAAAIKSS</sequence>
<dbReference type="PANTHER" id="PTHR13068:SF166">
    <property type="entry name" value="TRANSCRIPTION TERMINATION FACTOR MTERF15, MITOCHONDRIAL-LIKE"/>
    <property type="match status" value="1"/>
</dbReference>
<organism evidence="4 5">
    <name type="scientific">Stephania cephalantha</name>
    <dbReference type="NCBI Taxonomy" id="152367"/>
    <lineage>
        <taxon>Eukaryota</taxon>
        <taxon>Viridiplantae</taxon>
        <taxon>Streptophyta</taxon>
        <taxon>Embryophyta</taxon>
        <taxon>Tracheophyta</taxon>
        <taxon>Spermatophyta</taxon>
        <taxon>Magnoliopsida</taxon>
        <taxon>Ranunculales</taxon>
        <taxon>Menispermaceae</taxon>
        <taxon>Menispermoideae</taxon>
        <taxon>Cissampelideae</taxon>
        <taxon>Stephania</taxon>
    </lineage>
</organism>
<dbReference type="GO" id="GO:0003676">
    <property type="term" value="F:nucleic acid binding"/>
    <property type="evidence" value="ECO:0007669"/>
    <property type="project" value="InterPro"/>
</dbReference>
<dbReference type="AlphaFoldDB" id="A0AAP0NMB8"/>
<keyword evidence="5" id="KW-1185">Reference proteome</keyword>
<protein>
    <submittedName>
        <fullName evidence="4">Uncharacterized protein</fullName>
    </submittedName>
</protein>
<proteinExistence type="inferred from homology"/>
<gene>
    <name evidence="4" type="ORF">Scep_018903</name>
</gene>
<keyword evidence="2" id="KW-0806">Transcription termination</keyword>
<name>A0AAP0NMB8_9MAGN</name>
<keyword evidence="2" id="KW-0805">Transcription regulation</keyword>
<comment type="caution">
    <text evidence="4">The sequence shown here is derived from an EMBL/GenBank/DDBJ whole genome shotgun (WGS) entry which is preliminary data.</text>
</comment>
<evidence type="ECO:0000256" key="3">
    <source>
        <dbReference type="ARBA" id="ARBA00022946"/>
    </source>
</evidence>
<dbReference type="Pfam" id="PF02536">
    <property type="entry name" value="mTERF"/>
    <property type="match status" value="1"/>
</dbReference>
<dbReference type="InterPro" id="IPR038538">
    <property type="entry name" value="MTERF_sf"/>
</dbReference>
<dbReference type="GO" id="GO:0006353">
    <property type="term" value="P:DNA-templated transcription termination"/>
    <property type="evidence" value="ECO:0007669"/>
    <property type="project" value="UniProtKB-KW"/>
</dbReference>
<keyword evidence="2" id="KW-0804">Transcription</keyword>
<evidence type="ECO:0000313" key="4">
    <source>
        <dbReference type="EMBL" id="KAK9111384.1"/>
    </source>
</evidence>
<dbReference type="InterPro" id="IPR003690">
    <property type="entry name" value="MTERF"/>
</dbReference>
<evidence type="ECO:0000256" key="2">
    <source>
        <dbReference type="ARBA" id="ARBA00022472"/>
    </source>
</evidence>
<keyword evidence="3" id="KW-0809">Transit peptide</keyword>